<evidence type="ECO:0000313" key="1">
    <source>
        <dbReference type="EMBL" id="KAG6525244.1"/>
    </source>
</evidence>
<proteinExistence type="predicted"/>
<gene>
    <name evidence="1" type="ORF">ZIOFF_015198</name>
</gene>
<dbReference type="PANTHER" id="PTHR33052">
    <property type="entry name" value="DUF4228 DOMAIN PROTEIN-RELATED"/>
    <property type="match status" value="1"/>
</dbReference>
<comment type="caution">
    <text evidence="1">The sequence shown here is derived from an EMBL/GenBank/DDBJ whole genome shotgun (WGS) entry which is preliminary data.</text>
</comment>
<dbReference type="Pfam" id="PF14009">
    <property type="entry name" value="PADRE"/>
    <property type="match status" value="1"/>
</dbReference>
<accession>A0A8J5HU59</accession>
<sequence>MGSYFSCALAGGDSVGSASVVLPGGEVRRAEGPATAAEFMLDAPGHFLVSSRSVHVGRRFAPLAADEELEAGQVYVMFPMKRANAVVSAADMAVLLAAVRKEMGGGSARVLPDAAAEKITSGLGEESEAAPAVVELEEFQYRLSLSRSRRPNLETIHEEGIRSR</sequence>
<evidence type="ECO:0000313" key="2">
    <source>
        <dbReference type="Proteomes" id="UP000734854"/>
    </source>
</evidence>
<reference evidence="1 2" key="1">
    <citation type="submission" date="2020-08" db="EMBL/GenBank/DDBJ databases">
        <title>Plant Genome Project.</title>
        <authorList>
            <person name="Zhang R.-G."/>
        </authorList>
    </citation>
    <scope>NUCLEOTIDE SEQUENCE [LARGE SCALE GENOMIC DNA]</scope>
    <source>
        <tissue evidence="1">Rhizome</tissue>
    </source>
</reference>
<organism evidence="1 2">
    <name type="scientific">Zingiber officinale</name>
    <name type="common">Ginger</name>
    <name type="synonym">Amomum zingiber</name>
    <dbReference type="NCBI Taxonomy" id="94328"/>
    <lineage>
        <taxon>Eukaryota</taxon>
        <taxon>Viridiplantae</taxon>
        <taxon>Streptophyta</taxon>
        <taxon>Embryophyta</taxon>
        <taxon>Tracheophyta</taxon>
        <taxon>Spermatophyta</taxon>
        <taxon>Magnoliopsida</taxon>
        <taxon>Liliopsida</taxon>
        <taxon>Zingiberales</taxon>
        <taxon>Zingiberaceae</taxon>
        <taxon>Zingiber</taxon>
    </lineage>
</organism>
<dbReference type="OrthoDB" id="1922322at2759"/>
<name>A0A8J5HU59_ZINOF</name>
<dbReference type="EMBL" id="JACMSC010000004">
    <property type="protein sequence ID" value="KAG6525244.1"/>
    <property type="molecule type" value="Genomic_DNA"/>
</dbReference>
<dbReference type="InterPro" id="IPR025322">
    <property type="entry name" value="PADRE_dom"/>
</dbReference>
<protein>
    <recommendedName>
        <fullName evidence="3">DUF4228 domain protein</fullName>
    </recommendedName>
</protein>
<keyword evidence="2" id="KW-1185">Reference proteome</keyword>
<dbReference type="Proteomes" id="UP000734854">
    <property type="component" value="Unassembled WGS sequence"/>
</dbReference>
<evidence type="ECO:0008006" key="3">
    <source>
        <dbReference type="Google" id="ProtNLM"/>
    </source>
</evidence>
<dbReference type="AlphaFoldDB" id="A0A8J5HU59"/>